<dbReference type="PANTHER" id="PTHR30007:SF0">
    <property type="entry name" value="TRANSPOSASE"/>
    <property type="match status" value="1"/>
</dbReference>
<dbReference type="NCBIfam" id="NF033580">
    <property type="entry name" value="transpos_IS5_3"/>
    <property type="match status" value="1"/>
</dbReference>
<reference evidence="3 4" key="1">
    <citation type="submission" date="2018-12" db="EMBL/GenBank/DDBJ databases">
        <authorList>
            <person name="Toschakov S.V."/>
        </authorList>
    </citation>
    <scope>NUCLEOTIDE SEQUENCE [LARGE SCALE GENOMIC DNA]</scope>
    <source>
        <strain evidence="3 4">GM2012</strain>
    </source>
</reference>
<evidence type="ECO:0000313" key="3">
    <source>
        <dbReference type="EMBL" id="RUL80840.1"/>
    </source>
</evidence>
<dbReference type="Pfam" id="PF13340">
    <property type="entry name" value="DUF4096"/>
    <property type="match status" value="1"/>
</dbReference>
<dbReference type="InterPro" id="IPR002559">
    <property type="entry name" value="Transposase_11"/>
</dbReference>
<evidence type="ECO:0000259" key="2">
    <source>
        <dbReference type="Pfam" id="PF13340"/>
    </source>
</evidence>
<dbReference type="AlphaFoldDB" id="A0A432MCX1"/>
<dbReference type="GO" id="GO:0006313">
    <property type="term" value="P:DNA transposition"/>
    <property type="evidence" value="ECO:0007669"/>
    <property type="project" value="InterPro"/>
</dbReference>
<evidence type="ECO:0000313" key="4">
    <source>
        <dbReference type="Proteomes" id="UP000280296"/>
    </source>
</evidence>
<feature type="domain" description="Transposase IS4-like" evidence="1">
    <location>
        <begin position="100"/>
        <end position="257"/>
    </location>
</feature>
<feature type="domain" description="Insertion element IS402-like" evidence="2">
    <location>
        <begin position="11"/>
        <end position="84"/>
    </location>
</feature>
<organism evidence="3 4">
    <name type="scientific">Tautonia sociabilis</name>
    <dbReference type="NCBI Taxonomy" id="2080755"/>
    <lineage>
        <taxon>Bacteria</taxon>
        <taxon>Pseudomonadati</taxon>
        <taxon>Planctomycetota</taxon>
        <taxon>Planctomycetia</taxon>
        <taxon>Isosphaerales</taxon>
        <taxon>Isosphaeraceae</taxon>
        <taxon>Tautonia</taxon>
    </lineage>
</organism>
<proteinExistence type="predicted"/>
<reference evidence="3 4" key="2">
    <citation type="submission" date="2019-01" db="EMBL/GenBank/DDBJ databases">
        <title>Tautonia sociabilis, a novel thermotolerant planctomycete of Isosphaeraceae family, isolated from a 4000 m deep subterranean habitat.</title>
        <authorList>
            <person name="Kovaleva O.L."/>
            <person name="Elcheninov A.G."/>
            <person name="Van Heerden E."/>
            <person name="Toshchakov S.V."/>
            <person name="Novikov A."/>
            <person name="Bonch-Osmolovskaya E.A."/>
            <person name="Kublanov I.V."/>
        </authorList>
    </citation>
    <scope>NUCLEOTIDE SEQUENCE [LARGE SCALE GENOMIC DNA]</scope>
    <source>
        <strain evidence="3 4">GM2012</strain>
    </source>
</reference>
<dbReference type="GO" id="GO:0004803">
    <property type="term" value="F:transposase activity"/>
    <property type="evidence" value="ECO:0007669"/>
    <property type="project" value="InterPro"/>
</dbReference>
<dbReference type="EMBL" id="RYZH01000127">
    <property type="protein sequence ID" value="RUL80840.1"/>
    <property type="molecule type" value="Genomic_DNA"/>
</dbReference>
<dbReference type="Proteomes" id="UP000280296">
    <property type="component" value="Unassembled WGS sequence"/>
</dbReference>
<name>A0A432MCX1_9BACT</name>
<protein>
    <submittedName>
        <fullName evidence="3">IS5 family transposase</fullName>
    </submittedName>
</protein>
<dbReference type="OrthoDB" id="212263at2"/>
<gene>
    <name evidence="3" type="ORF">TsocGM_25665</name>
</gene>
<accession>A0A432MCX1</accession>
<sequence length="268" mass="30900">MDTTKRYPTDLTNAEWAQVARVIPAPKKGGRPAKYERREITNALLYITRAGCPWRMMPRDLPPWRIVYWYFMQWKKDGTFDRLMDLLRGDLRVAEGRNRQPSAAIIDTQSVRTTERGGLNGYDSGKGINGRKRHILVDTLGLILSVVVHAADIQDRDGARLVLAPLRHRFARLRLIIADSIYNGGIAEWVHALRARNKLRLEVRAKEPGAKTFKPIPLRWRVERTFAWLGRSRRLSKDYEGTTASSEAFVKLAMIHLMARRLVRKLTF</sequence>
<comment type="caution">
    <text evidence="3">The sequence shown here is derived from an EMBL/GenBank/DDBJ whole genome shotgun (WGS) entry which is preliminary data.</text>
</comment>
<dbReference type="InterPro" id="IPR025161">
    <property type="entry name" value="IS402-like_dom"/>
</dbReference>
<evidence type="ECO:0000259" key="1">
    <source>
        <dbReference type="Pfam" id="PF01609"/>
    </source>
</evidence>
<dbReference type="PANTHER" id="PTHR30007">
    <property type="entry name" value="PHP DOMAIN PROTEIN"/>
    <property type="match status" value="1"/>
</dbReference>
<keyword evidence="4" id="KW-1185">Reference proteome</keyword>
<dbReference type="GO" id="GO:0003677">
    <property type="term" value="F:DNA binding"/>
    <property type="evidence" value="ECO:0007669"/>
    <property type="project" value="InterPro"/>
</dbReference>
<dbReference type="Pfam" id="PF01609">
    <property type="entry name" value="DDE_Tnp_1"/>
    <property type="match status" value="1"/>
</dbReference>